<evidence type="ECO:0000256" key="7">
    <source>
        <dbReference type="SAM" id="Phobius"/>
    </source>
</evidence>
<dbReference type="SUPFAM" id="SSF49401">
    <property type="entry name" value="Bacterial adhesins"/>
    <property type="match status" value="1"/>
</dbReference>
<dbReference type="Pfam" id="PF00746">
    <property type="entry name" value="Gram_pos_anchor"/>
    <property type="match status" value="1"/>
</dbReference>
<feature type="domain" description="SpaA-like prealbumin fold" evidence="9">
    <location>
        <begin position="771"/>
        <end position="857"/>
    </location>
</feature>
<dbReference type="PANTHER" id="PTHR36108">
    <property type="entry name" value="COLOSSIN-B-RELATED"/>
    <property type="match status" value="1"/>
</dbReference>
<organism evidence="10 11">
    <name type="scientific">Candidatus Enterococcus mangumiae</name>
    <dbReference type="NCBI Taxonomy" id="2230878"/>
    <lineage>
        <taxon>Bacteria</taxon>
        <taxon>Bacillati</taxon>
        <taxon>Bacillota</taxon>
        <taxon>Bacilli</taxon>
        <taxon>Lactobacillales</taxon>
        <taxon>Enterococcaceae</taxon>
        <taxon>Enterococcus</taxon>
    </lineage>
</organism>
<feature type="domain" description="SpaA-like prealbumin fold" evidence="9">
    <location>
        <begin position="492"/>
        <end position="571"/>
    </location>
</feature>
<evidence type="ECO:0000313" key="10">
    <source>
        <dbReference type="EMBL" id="WYJ80266.1"/>
    </source>
</evidence>
<evidence type="ECO:0000259" key="8">
    <source>
        <dbReference type="Pfam" id="PF00746"/>
    </source>
</evidence>
<keyword evidence="11" id="KW-1185">Reference proteome</keyword>
<dbReference type="Pfam" id="PF17802">
    <property type="entry name" value="SpaA"/>
    <property type="match status" value="5"/>
</dbReference>
<feature type="domain" description="Gram-positive cocci surface proteins LPxTG" evidence="8">
    <location>
        <begin position="962"/>
        <end position="999"/>
    </location>
</feature>
<keyword evidence="7" id="KW-0472">Membrane</keyword>
<dbReference type="SUPFAM" id="SSF49478">
    <property type="entry name" value="Cna protein B-type domain"/>
    <property type="match status" value="5"/>
</dbReference>
<evidence type="ECO:0000256" key="6">
    <source>
        <dbReference type="SAM" id="MobiDB-lite"/>
    </source>
</evidence>
<comment type="similarity">
    <text evidence="1">Belongs to the serine-aspartate repeat-containing protein (SDr) family.</text>
</comment>
<feature type="transmembrane region" description="Helical" evidence="7">
    <location>
        <begin position="973"/>
        <end position="994"/>
    </location>
</feature>
<evidence type="ECO:0000256" key="3">
    <source>
        <dbReference type="ARBA" id="ARBA00022525"/>
    </source>
</evidence>
<reference evidence="10 11" key="1">
    <citation type="submission" date="2024-03" db="EMBL/GenBank/DDBJ databases">
        <title>The Genome Sequence of Enterococcus sp. DIV1094.</title>
        <authorList>
            <consortium name="The Broad Institute Genomics Platform"/>
            <consortium name="The Broad Institute Microbial Omics Core"/>
            <consortium name="The Broad Institute Genomic Center for Infectious Diseases"/>
            <person name="Earl A."/>
            <person name="Manson A."/>
            <person name="Gilmore M."/>
            <person name="Schwartman J."/>
            <person name="Shea T."/>
            <person name="Abouelleil A."/>
            <person name="Cao P."/>
            <person name="Chapman S."/>
            <person name="Cusick C."/>
            <person name="Young S."/>
            <person name="Neafsey D."/>
            <person name="Nusbaum C."/>
            <person name="Birren B."/>
        </authorList>
    </citation>
    <scope>NUCLEOTIDE SEQUENCE [LARGE SCALE GENOMIC DNA]</scope>
    <source>
        <strain evidence="10 11">DIV1094</strain>
    </source>
</reference>
<evidence type="ECO:0000259" key="9">
    <source>
        <dbReference type="Pfam" id="PF17802"/>
    </source>
</evidence>
<evidence type="ECO:0000256" key="5">
    <source>
        <dbReference type="ARBA" id="ARBA00023088"/>
    </source>
</evidence>
<dbReference type="InterPro" id="IPR013783">
    <property type="entry name" value="Ig-like_fold"/>
</dbReference>
<dbReference type="Gene3D" id="2.60.40.10">
    <property type="entry name" value="Immunoglobulins"/>
    <property type="match status" value="5"/>
</dbReference>
<keyword evidence="2" id="KW-0134">Cell wall</keyword>
<feature type="domain" description="SpaA-like prealbumin fold" evidence="9">
    <location>
        <begin position="678"/>
        <end position="764"/>
    </location>
</feature>
<dbReference type="InterPro" id="IPR019931">
    <property type="entry name" value="LPXTG_anchor"/>
</dbReference>
<proteinExistence type="inferred from homology"/>
<keyword evidence="7" id="KW-0812">Transmembrane</keyword>
<name>A0ABZ2SX24_9ENTE</name>
<keyword evidence="4" id="KW-0732">Signal</keyword>
<dbReference type="InterPro" id="IPR008966">
    <property type="entry name" value="Adhesion_dom_sf"/>
</dbReference>
<dbReference type="Proteomes" id="UP000664360">
    <property type="component" value="Chromosome"/>
</dbReference>
<evidence type="ECO:0000313" key="11">
    <source>
        <dbReference type="Proteomes" id="UP000664360"/>
    </source>
</evidence>
<keyword evidence="5" id="KW-0572">Peptidoglycan-anchor</keyword>
<keyword evidence="7" id="KW-1133">Transmembrane helix</keyword>
<dbReference type="RefSeq" id="WP_339091826.1">
    <property type="nucleotide sequence ID" value="NZ_CP147250.1"/>
</dbReference>
<protein>
    <recommendedName>
        <fullName evidence="12">Gram-positive cocci surface proteins LPxTG domain-containing protein</fullName>
    </recommendedName>
</protein>
<gene>
    <name evidence="10" type="ORF">DOK79_001823</name>
</gene>
<dbReference type="NCBIfam" id="TIGR01167">
    <property type="entry name" value="LPXTG_anchor"/>
    <property type="match status" value="1"/>
</dbReference>
<feature type="region of interest" description="Disordered" evidence="6">
    <location>
        <begin position="946"/>
        <end position="965"/>
    </location>
</feature>
<keyword evidence="3" id="KW-0964">Secreted</keyword>
<evidence type="ECO:0000256" key="2">
    <source>
        <dbReference type="ARBA" id="ARBA00022512"/>
    </source>
</evidence>
<dbReference type="EMBL" id="CP147250">
    <property type="protein sequence ID" value="WYJ80266.1"/>
    <property type="molecule type" value="Genomic_DNA"/>
</dbReference>
<evidence type="ECO:0008006" key="12">
    <source>
        <dbReference type="Google" id="ProtNLM"/>
    </source>
</evidence>
<evidence type="ECO:0000256" key="4">
    <source>
        <dbReference type="ARBA" id="ARBA00022729"/>
    </source>
</evidence>
<accession>A0ABZ2SX24</accession>
<feature type="transmembrane region" description="Helical" evidence="7">
    <location>
        <begin position="7"/>
        <end position="29"/>
    </location>
</feature>
<sequence length="1000" mass="108323">MRNKKATFFLNLLTSIILIIGQLGFLPLIGSSSEISPRIVGDDPGISISGPSIIESRQQVELNIHLASSAGGIDEDGKIQISIPHEIVQDESDLLNKLIIGEPFYLDDSSLTKDSQGDYVLTVFYDHTKISQTDAVGYTFTIKFIAPIFNVGDESIPDFVEFPVEFYKGNNLVSSDQLNSEVHRLNNSLPNLSKWSTRPKKIIDGNEVALMSLDKPASNIYAITVNYDQKSMKNVKLTDTIPEGTQLTDPDTYIPAVGDLTPYQHIRIAKVTSRKADGTPNEWKYVTSELSNKITVNNQGFTIDFGDVTTEDSYVVMYGEEILGNPTPAEFGVKNNHAAIYSNDSLVSSYDSAMALDESSYSGISLNKKVEQTTLADTEGILDYTLTLKSSSGSIPAGTVISDPLPDYTTYQTTVSKNDTKVSDAVYDSTTRKVSYTLLDTLEEGESLTIVFNAVYNNKDAQAGDKIINKASINYNGTSIYSNDAVTILDGSAYLTKIASENKNPLAGAVFKVVDSKGQTVLENLVSDSSGKVNTGLLPPGDYQFIETQAPENYAIDPTPVSFTVVSGQEVPVVLSKTNSLDTGGVVLTKTDDQSGEGLAGAVFELQDKEGKKLQSGLTTDASGKLAIDELAPGEYQLVETKAPTGYDLDKKPVSFTIEKGQTEAVEVTKTNHLTPGGVVLTKTDDQSGEGLAGAVFELQDKEGKKLQSGLTTDASGKLAIDELAPGEYQLVETKAPTGYDLDKKPVSFTIEKGQTEAVEVTKTNHLTPGGVVLTKTDDQSGEGLAGAVFELQDKEGKKLQSGLTTDASGKLAIDELAPGEYQLVETKAPTGYDLDKKPVSFTIEKGQTEAVEVTKTNTRKANSILLEKIDSQSGEKLANASFMIKDQKGKIVQKNLKTDSSGHLSIEGLPEGSYELIETKAPEGYILDDRPIAFNISKRNESVELTKENDPKKVNQKTDESFPKTGEQRQPLLVLFGVLILILFFGFLTYIVINKKKKR</sequence>
<dbReference type="PANTHER" id="PTHR36108:SF13">
    <property type="entry name" value="COLOSSIN-B-RELATED"/>
    <property type="match status" value="1"/>
</dbReference>
<feature type="domain" description="SpaA-like prealbumin fold" evidence="9">
    <location>
        <begin position="864"/>
        <end position="950"/>
    </location>
</feature>
<feature type="compositionally biased region" description="Basic and acidic residues" evidence="6">
    <location>
        <begin position="946"/>
        <end position="963"/>
    </location>
</feature>
<dbReference type="Gene3D" id="2.60.40.740">
    <property type="match status" value="1"/>
</dbReference>
<evidence type="ECO:0000256" key="1">
    <source>
        <dbReference type="ARBA" id="ARBA00007257"/>
    </source>
</evidence>
<dbReference type="InterPro" id="IPR041033">
    <property type="entry name" value="SpaA_PFL_dom_1"/>
</dbReference>
<feature type="domain" description="SpaA-like prealbumin fold" evidence="9">
    <location>
        <begin position="585"/>
        <end position="671"/>
    </location>
</feature>